<dbReference type="EnsemblPlants" id="OMERI10G06080.2">
    <property type="protein sequence ID" value="OMERI10G06080.2"/>
    <property type="gene ID" value="OMERI10G06080"/>
</dbReference>
<protein>
    <submittedName>
        <fullName evidence="2">Uncharacterized protein</fullName>
    </submittedName>
</protein>
<dbReference type="Gramene" id="OMERI10G06080.2">
    <property type="protein sequence ID" value="OMERI10G06080.2"/>
    <property type="gene ID" value="OMERI10G06080"/>
</dbReference>
<evidence type="ECO:0000313" key="2">
    <source>
        <dbReference type="EnsemblPlants" id="OMERI10G06080.2"/>
    </source>
</evidence>
<accession>A0A0E0EXD6</accession>
<dbReference type="AlphaFoldDB" id="A0A0E0EXD6"/>
<keyword evidence="3" id="KW-1185">Reference proteome</keyword>
<feature type="region of interest" description="Disordered" evidence="1">
    <location>
        <begin position="48"/>
        <end position="84"/>
    </location>
</feature>
<evidence type="ECO:0000313" key="3">
    <source>
        <dbReference type="Proteomes" id="UP000008021"/>
    </source>
</evidence>
<dbReference type="Proteomes" id="UP000008021">
    <property type="component" value="Chromosome 10"/>
</dbReference>
<feature type="compositionally biased region" description="Basic and acidic residues" evidence="1">
    <location>
        <begin position="67"/>
        <end position="84"/>
    </location>
</feature>
<proteinExistence type="predicted"/>
<name>A0A0E0EXD6_9ORYZ</name>
<organism evidence="2">
    <name type="scientific">Oryza meridionalis</name>
    <dbReference type="NCBI Taxonomy" id="40149"/>
    <lineage>
        <taxon>Eukaryota</taxon>
        <taxon>Viridiplantae</taxon>
        <taxon>Streptophyta</taxon>
        <taxon>Embryophyta</taxon>
        <taxon>Tracheophyta</taxon>
        <taxon>Spermatophyta</taxon>
        <taxon>Magnoliopsida</taxon>
        <taxon>Liliopsida</taxon>
        <taxon>Poales</taxon>
        <taxon>Poaceae</taxon>
        <taxon>BOP clade</taxon>
        <taxon>Oryzoideae</taxon>
        <taxon>Oryzeae</taxon>
        <taxon>Oryzinae</taxon>
        <taxon>Oryza</taxon>
    </lineage>
</organism>
<sequence length="84" mass="8823">MDGLATDAAAPPLECLAEVEDGYRAAASGGRNRAPGVALWRLSRGTSLAPSERRQGLGGRSTAWPWRGDDDGIKDGVRENGELS</sequence>
<reference evidence="2" key="1">
    <citation type="submission" date="2015-04" db="UniProtKB">
        <authorList>
            <consortium name="EnsemblPlants"/>
        </authorList>
    </citation>
    <scope>IDENTIFICATION</scope>
</reference>
<reference evidence="2" key="2">
    <citation type="submission" date="2018-05" db="EMBL/GenBank/DDBJ databases">
        <title>OmerRS3 (Oryza meridionalis Reference Sequence Version 3).</title>
        <authorList>
            <person name="Zhang J."/>
            <person name="Kudrna D."/>
            <person name="Lee S."/>
            <person name="Talag J."/>
            <person name="Welchert J."/>
            <person name="Wing R.A."/>
        </authorList>
    </citation>
    <scope>NUCLEOTIDE SEQUENCE [LARGE SCALE GENOMIC DNA]</scope>
    <source>
        <strain evidence="2">cv. OR44</strain>
    </source>
</reference>
<evidence type="ECO:0000256" key="1">
    <source>
        <dbReference type="SAM" id="MobiDB-lite"/>
    </source>
</evidence>
<dbReference type="HOGENOM" id="CLU_2531246_0_0_1"/>